<dbReference type="RefSeq" id="XP_033443231.1">
    <property type="nucleotide sequence ID" value="XM_033594780.1"/>
</dbReference>
<feature type="region of interest" description="Disordered" evidence="1">
    <location>
        <begin position="25"/>
        <end position="56"/>
    </location>
</feature>
<feature type="non-terminal residue" evidence="2">
    <location>
        <position position="1"/>
    </location>
</feature>
<dbReference type="OrthoDB" id="3924768at2759"/>
<accession>A0A6A5R709</accession>
<evidence type="ECO:0000313" key="2">
    <source>
        <dbReference type="EMBL" id="KAF1922978.1"/>
    </source>
</evidence>
<feature type="non-terminal residue" evidence="2">
    <location>
        <position position="361"/>
    </location>
</feature>
<name>A0A6A5R709_9PLEO</name>
<dbReference type="AlphaFoldDB" id="A0A6A5R709"/>
<sequence>RTVLHIYFEHPCAHKVITPVLSPSQERRFGPSLRQQKQRRMAKKAAKKLRDQEPEETSYLLHTPYLSFHMPPAVLYAGTSRYAPAAPLALVHSHCFWRAYTIQLGPSLRAPGVIDPRGVVSWAHNGVSKGDLQRDGAGDGRALKGYRVRGWRLWGENGRAYVHSVRNLRRARVAFDDPDVDAHAAKQKARADEVVRLRWTQPLSRQTRRYAFAFRGVEFWWKGTGSVREARTCGWLLRFCHLKLVATMPGRSAEERDGAREVCLGTYTSSVAAEKSGVLEVFDGAVLRVVEERMPSLLEEECGEEGEDDCGGADERGKIAKLKRGVLYQLIVATVLCMASAEKEKRHTLIDLIIGIAENGG</sequence>
<organism evidence="2 3">
    <name type="scientific">Didymella exigua CBS 183.55</name>
    <dbReference type="NCBI Taxonomy" id="1150837"/>
    <lineage>
        <taxon>Eukaryota</taxon>
        <taxon>Fungi</taxon>
        <taxon>Dikarya</taxon>
        <taxon>Ascomycota</taxon>
        <taxon>Pezizomycotina</taxon>
        <taxon>Dothideomycetes</taxon>
        <taxon>Pleosporomycetidae</taxon>
        <taxon>Pleosporales</taxon>
        <taxon>Pleosporineae</taxon>
        <taxon>Didymellaceae</taxon>
        <taxon>Didymella</taxon>
    </lineage>
</organism>
<dbReference type="Proteomes" id="UP000800082">
    <property type="component" value="Unassembled WGS sequence"/>
</dbReference>
<keyword evidence="3" id="KW-1185">Reference proteome</keyword>
<dbReference type="GeneID" id="54352448"/>
<dbReference type="EMBL" id="ML979012">
    <property type="protein sequence ID" value="KAF1922978.1"/>
    <property type="molecule type" value="Genomic_DNA"/>
</dbReference>
<evidence type="ECO:0000256" key="1">
    <source>
        <dbReference type="SAM" id="MobiDB-lite"/>
    </source>
</evidence>
<feature type="compositionally biased region" description="Basic residues" evidence="1">
    <location>
        <begin position="36"/>
        <end position="47"/>
    </location>
</feature>
<protein>
    <submittedName>
        <fullName evidence="2">Uncharacterized protein</fullName>
    </submittedName>
</protein>
<evidence type="ECO:0000313" key="3">
    <source>
        <dbReference type="Proteomes" id="UP000800082"/>
    </source>
</evidence>
<reference evidence="2" key="1">
    <citation type="journal article" date="2020" name="Stud. Mycol.">
        <title>101 Dothideomycetes genomes: a test case for predicting lifestyles and emergence of pathogens.</title>
        <authorList>
            <person name="Haridas S."/>
            <person name="Albert R."/>
            <person name="Binder M."/>
            <person name="Bloem J."/>
            <person name="Labutti K."/>
            <person name="Salamov A."/>
            <person name="Andreopoulos B."/>
            <person name="Baker S."/>
            <person name="Barry K."/>
            <person name="Bills G."/>
            <person name="Bluhm B."/>
            <person name="Cannon C."/>
            <person name="Castanera R."/>
            <person name="Culley D."/>
            <person name="Daum C."/>
            <person name="Ezra D."/>
            <person name="Gonzalez J."/>
            <person name="Henrissat B."/>
            <person name="Kuo A."/>
            <person name="Liang C."/>
            <person name="Lipzen A."/>
            <person name="Lutzoni F."/>
            <person name="Magnuson J."/>
            <person name="Mondo S."/>
            <person name="Nolan M."/>
            <person name="Ohm R."/>
            <person name="Pangilinan J."/>
            <person name="Park H.-J."/>
            <person name="Ramirez L."/>
            <person name="Alfaro M."/>
            <person name="Sun H."/>
            <person name="Tritt A."/>
            <person name="Yoshinaga Y."/>
            <person name="Zwiers L.-H."/>
            <person name="Turgeon B."/>
            <person name="Goodwin S."/>
            <person name="Spatafora J."/>
            <person name="Crous P."/>
            <person name="Grigoriev I."/>
        </authorList>
    </citation>
    <scope>NUCLEOTIDE SEQUENCE</scope>
    <source>
        <strain evidence="2">CBS 183.55</strain>
    </source>
</reference>
<gene>
    <name evidence="2" type="ORF">M421DRAFT_49582</name>
</gene>
<proteinExistence type="predicted"/>